<accession>A0A975Y0P1</accession>
<reference evidence="1" key="1">
    <citation type="submission" date="2021-06" db="EMBL/GenBank/DDBJ databases">
        <title>Complete genome sequence of Nocardioides sp. G188.</title>
        <authorList>
            <person name="Im W.-T."/>
        </authorList>
    </citation>
    <scope>NUCLEOTIDE SEQUENCE</scope>
    <source>
        <strain evidence="1">G188</strain>
    </source>
</reference>
<dbReference type="Proteomes" id="UP000683575">
    <property type="component" value="Chromosome"/>
</dbReference>
<keyword evidence="2" id="KW-1185">Reference proteome</keyword>
<proteinExistence type="predicted"/>
<dbReference type="RefSeq" id="WP_216940290.1">
    <property type="nucleotide sequence ID" value="NZ_CP077062.1"/>
</dbReference>
<evidence type="ECO:0000313" key="1">
    <source>
        <dbReference type="EMBL" id="QWZ08660.1"/>
    </source>
</evidence>
<protein>
    <submittedName>
        <fullName evidence="1">Uncharacterized protein</fullName>
    </submittedName>
</protein>
<gene>
    <name evidence="1" type="ORF">KRR39_02000</name>
</gene>
<sequence>MGSSGTEEARGHEDATASMEAGVYGQFLDIERSPVSGSPYSSAYPTLGELPATGVAACLFLEHE</sequence>
<dbReference type="EMBL" id="CP077062">
    <property type="protein sequence ID" value="QWZ08660.1"/>
    <property type="molecule type" value="Genomic_DNA"/>
</dbReference>
<name>A0A975Y0P1_9ACTN</name>
<dbReference type="AlphaFoldDB" id="A0A975Y0P1"/>
<dbReference type="KEGG" id="nps:KRR39_02000"/>
<evidence type="ECO:0000313" key="2">
    <source>
        <dbReference type="Proteomes" id="UP000683575"/>
    </source>
</evidence>
<organism evidence="1 2">
    <name type="scientific">Nocardioides panacis</name>
    <dbReference type="NCBI Taxonomy" id="2849501"/>
    <lineage>
        <taxon>Bacteria</taxon>
        <taxon>Bacillati</taxon>
        <taxon>Actinomycetota</taxon>
        <taxon>Actinomycetes</taxon>
        <taxon>Propionibacteriales</taxon>
        <taxon>Nocardioidaceae</taxon>
        <taxon>Nocardioides</taxon>
    </lineage>
</organism>